<evidence type="ECO:0000313" key="6">
    <source>
        <dbReference type="Proteomes" id="UP000011083"/>
    </source>
</evidence>
<dbReference type="AlphaFoldDB" id="L8GI15"/>
<dbReference type="VEuPathDB" id="AmoebaDB:ACA1_375070"/>
<evidence type="ECO:0000256" key="1">
    <source>
        <dbReference type="ARBA" id="ARBA00022741"/>
    </source>
</evidence>
<keyword evidence="3" id="KW-0067">ATP-binding</keyword>
<evidence type="ECO:0000313" key="5">
    <source>
        <dbReference type="EMBL" id="ELR12408.1"/>
    </source>
</evidence>
<dbReference type="GO" id="GO:0004674">
    <property type="term" value="F:protein serine/threonine kinase activity"/>
    <property type="evidence" value="ECO:0007669"/>
    <property type="project" value="TreeGrafter"/>
</dbReference>
<dbReference type="OrthoDB" id="2094832at2759"/>
<evidence type="ECO:0000256" key="3">
    <source>
        <dbReference type="ARBA" id="ARBA00022840"/>
    </source>
</evidence>
<keyword evidence="1" id="KW-0547">Nucleotide-binding</keyword>
<feature type="domain" description="Serine-threonine/tyrosine-protein kinase catalytic" evidence="4">
    <location>
        <begin position="56"/>
        <end position="121"/>
    </location>
</feature>
<name>L8GI15_ACACF</name>
<dbReference type="InterPro" id="IPR051681">
    <property type="entry name" value="Ser/Thr_Kinases-Pseudokinases"/>
</dbReference>
<keyword evidence="6" id="KW-1185">Reference proteome</keyword>
<dbReference type="PANTHER" id="PTHR44329">
    <property type="entry name" value="SERINE/THREONINE-PROTEIN KINASE TNNI3K-RELATED"/>
    <property type="match status" value="1"/>
</dbReference>
<dbReference type="KEGG" id="acan:ACA1_375070"/>
<proteinExistence type="predicted"/>
<evidence type="ECO:0000259" key="4">
    <source>
        <dbReference type="Pfam" id="PF07714"/>
    </source>
</evidence>
<dbReference type="Gene3D" id="1.10.510.10">
    <property type="entry name" value="Transferase(Phosphotransferase) domain 1"/>
    <property type="match status" value="1"/>
</dbReference>
<keyword evidence="2" id="KW-0808">Transferase</keyword>
<dbReference type="PANTHER" id="PTHR44329:SF298">
    <property type="entry name" value="MIXED LINEAGE KINASE DOMAIN-LIKE PROTEIN"/>
    <property type="match status" value="1"/>
</dbReference>
<gene>
    <name evidence="5" type="ORF">ACA1_375070</name>
</gene>
<dbReference type="SUPFAM" id="SSF56112">
    <property type="entry name" value="Protein kinase-like (PK-like)"/>
    <property type="match status" value="1"/>
</dbReference>
<dbReference type="Proteomes" id="UP000011083">
    <property type="component" value="Unassembled WGS sequence"/>
</dbReference>
<dbReference type="RefSeq" id="XP_004334421.1">
    <property type="nucleotide sequence ID" value="XM_004334373.1"/>
</dbReference>
<dbReference type="Pfam" id="PF07714">
    <property type="entry name" value="PK_Tyr_Ser-Thr"/>
    <property type="match status" value="1"/>
</dbReference>
<dbReference type="GeneID" id="14912771"/>
<dbReference type="InterPro" id="IPR001245">
    <property type="entry name" value="Ser-Thr/Tyr_kinase_cat_dom"/>
</dbReference>
<accession>L8GI15</accession>
<dbReference type="GO" id="GO:0005524">
    <property type="term" value="F:ATP binding"/>
    <property type="evidence" value="ECO:0007669"/>
    <property type="project" value="UniProtKB-KW"/>
</dbReference>
<protein>
    <recommendedName>
        <fullName evidence="4">Serine-threonine/tyrosine-protein kinase catalytic domain-containing protein</fullName>
    </recommendedName>
</protein>
<dbReference type="InterPro" id="IPR011009">
    <property type="entry name" value="Kinase-like_dom_sf"/>
</dbReference>
<sequence>METTTATPRELNEDDLAFLERYSAFRRSQHAGGEEPSQDQERTRLRQHILHLWTTCLAELLTKERFFGHVKFMSILEDMVKEGQRPAIPDSCIPSYKQLIERCWAQVPEERPSCKEIVERINAIIQGVCPDIATYDADADATFKAKLEREAELRLRHDKQLRQKRQQKVRAAQRVNVNVRAVGAAEPKTQGLFAHVWNGAVLHVLTEEKVEALLRAVYSMLRPGGSYFGDCVGTSAEPGQWEPPLRNRTTGYHHSSESLKQTLERIGFEEVEVRGVKLDLPGLTAPPDRLFLCFSAKKPQ</sequence>
<evidence type="ECO:0000256" key="2">
    <source>
        <dbReference type="ARBA" id="ARBA00022777"/>
    </source>
</evidence>
<keyword evidence="2" id="KW-0418">Kinase</keyword>
<dbReference type="STRING" id="1257118.L8GI15"/>
<reference evidence="5 6" key="1">
    <citation type="journal article" date="2013" name="Genome Biol.">
        <title>Genome of Acanthamoeba castellanii highlights extensive lateral gene transfer and early evolution of tyrosine kinase signaling.</title>
        <authorList>
            <person name="Clarke M."/>
            <person name="Lohan A.J."/>
            <person name="Liu B."/>
            <person name="Lagkouvardos I."/>
            <person name="Roy S."/>
            <person name="Zafar N."/>
            <person name="Bertelli C."/>
            <person name="Schilde C."/>
            <person name="Kianianmomeni A."/>
            <person name="Burglin T.R."/>
            <person name="Frech C."/>
            <person name="Turcotte B."/>
            <person name="Kopec K.O."/>
            <person name="Synnott J.M."/>
            <person name="Choo C."/>
            <person name="Paponov I."/>
            <person name="Finkler A."/>
            <person name="Soon Heng Tan C."/>
            <person name="Hutchins A.P."/>
            <person name="Weinmeier T."/>
            <person name="Rattei T."/>
            <person name="Chu J.S."/>
            <person name="Gimenez G."/>
            <person name="Irimia M."/>
            <person name="Rigden D.J."/>
            <person name="Fitzpatrick D.A."/>
            <person name="Lorenzo-Morales J."/>
            <person name="Bateman A."/>
            <person name="Chiu C.H."/>
            <person name="Tang P."/>
            <person name="Hegemann P."/>
            <person name="Fromm H."/>
            <person name="Raoult D."/>
            <person name="Greub G."/>
            <person name="Miranda-Saavedra D."/>
            <person name="Chen N."/>
            <person name="Nash P."/>
            <person name="Ginger M.L."/>
            <person name="Horn M."/>
            <person name="Schaap P."/>
            <person name="Caler L."/>
            <person name="Loftus B."/>
        </authorList>
    </citation>
    <scope>NUCLEOTIDE SEQUENCE [LARGE SCALE GENOMIC DNA]</scope>
    <source>
        <strain evidence="5 6">Neff</strain>
    </source>
</reference>
<organism evidence="5 6">
    <name type="scientific">Acanthamoeba castellanii (strain ATCC 30010 / Neff)</name>
    <dbReference type="NCBI Taxonomy" id="1257118"/>
    <lineage>
        <taxon>Eukaryota</taxon>
        <taxon>Amoebozoa</taxon>
        <taxon>Discosea</taxon>
        <taxon>Longamoebia</taxon>
        <taxon>Centramoebida</taxon>
        <taxon>Acanthamoebidae</taxon>
        <taxon>Acanthamoeba</taxon>
    </lineage>
</organism>
<dbReference type="EMBL" id="KB008119">
    <property type="protein sequence ID" value="ELR12408.1"/>
    <property type="molecule type" value="Genomic_DNA"/>
</dbReference>
<dbReference type="SUPFAM" id="SSF53335">
    <property type="entry name" value="S-adenosyl-L-methionine-dependent methyltransferases"/>
    <property type="match status" value="1"/>
</dbReference>
<dbReference type="Gene3D" id="3.40.50.150">
    <property type="entry name" value="Vaccinia Virus protein VP39"/>
    <property type="match status" value="1"/>
</dbReference>
<dbReference type="InterPro" id="IPR029063">
    <property type="entry name" value="SAM-dependent_MTases_sf"/>
</dbReference>